<dbReference type="EMBL" id="MJEQ01000095">
    <property type="protein sequence ID" value="OIT39562.1"/>
    <property type="molecule type" value="Genomic_DNA"/>
</dbReference>
<dbReference type="PANTHER" id="PTHR36030:SF1">
    <property type="entry name" value="CALMODULIN-BINDING DOMAIN-CONTAINING PROTEIN"/>
    <property type="match status" value="1"/>
</dbReference>
<accession>A0A314LDC6</accession>
<keyword evidence="2" id="KW-1185">Reference proteome</keyword>
<dbReference type="AlphaFoldDB" id="A0A314LDC6"/>
<proteinExistence type="predicted"/>
<dbReference type="PANTHER" id="PTHR36030">
    <property type="entry name" value="CALMODULIN-BINDING DOMAIN-CONTAINING PROTEIN"/>
    <property type="match status" value="1"/>
</dbReference>
<dbReference type="Gramene" id="OIT39562">
    <property type="protein sequence ID" value="OIT39562"/>
    <property type="gene ID" value="A4A49_05764"/>
</dbReference>
<evidence type="ECO:0000313" key="2">
    <source>
        <dbReference type="Proteomes" id="UP000187609"/>
    </source>
</evidence>
<protein>
    <submittedName>
        <fullName evidence="1">Uncharacterized protein</fullName>
    </submittedName>
</protein>
<evidence type="ECO:0000313" key="1">
    <source>
        <dbReference type="EMBL" id="OIT39562.1"/>
    </source>
</evidence>
<gene>
    <name evidence="1" type="ORF">A4A49_05764</name>
</gene>
<sequence>MQVQRNNKQGGFMTTKFALSFSRTAQNKIETKPKMTFTKPATNLFVRPEGKVHDTNGDGGGDKNVDAKAASYISHVKERLRIEERSMMHGGNYNV</sequence>
<dbReference type="Proteomes" id="UP000187609">
    <property type="component" value="Unassembled WGS sequence"/>
</dbReference>
<comment type="caution">
    <text evidence="1">The sequence shown here is derived from an EMBL/GenBank/DDBJ whole genome shotgun (WGS) entry which is preliminary data.</text>
</comment>
<organism evidence="1 2">
    <name type="scientific">Nicotiana attenuata</name>
    <name type="common">Coyote tobacco</name>
    <dbReference type="NCBI Taxonomy" id="49451"/>
    <lineage>
        <taxon>Eukaryota</taxon>
        <taxon>Viridiplantae</taxon>
        <taxon>Streptophyta</taxon>
        <taxon>Embryophyta</taxon>
        <taxon>Tracheophyta</taxon>
        <taxon>Spermatophyta</taxon>
        <taxon>Magnoliopsida</taxon>
        <taxon>eudicotyledons</taxon>
        <taxon>Gunneridae</taxon>
        <taxon>Pentapetalae</taxon>
        <taxon>asterids</taxon>
        <taxon>lamiids</taxon>
        <taxon>Solanales</taxon>
        <taxon>Solanaceae</taxon>
        <taxon>Nicotianoideae</taxon>
        <taxon>Nicotianeae</taxon>
        <taxon>Nicotiana</taxon>
    </lineage>
</organism>
<reference evidence="1" key="1">
    <citation type="submission" date="2016-11" db="EMBL/GenBank/DDBJ databases">
        <title>The genome of Nicotiana attenuata.</title>
        <authorList>
            <person name="Xu S."/>
            <person name="Brockmoeller T."/>
            <person name="Gaquerel E."/>
            <person name="Navarro A."/>
            <person name="Kuhl H."/>
            <person name="Gase K."/>
            <person name="Ling Z."/>
            <person name="Zhou W."/>
            <person name="Kreitzer C."/>
            <person name="Stanke M."/>
            <person name="Tang H."/>
            <person name="Lyons E."/>
            <person name="Pandey P."/>
            <person name="Pandey S.P."/>
            <person name="Timmermann B."/>
            <person name="Baldwin I.T."/>
        </authorList>
    </citation>
    <scope>NUCLEOTIDE SEQUENCE [LARGE SCALE GENOMIC DNA]</scope>
    <source>
        <strain evidence="1">UT</strain>
    </source>
</reference>
<name>A0A314LDC6_NICAT</name>